<accession>H2KQK2</accession>
<dbReference type="Proteomes" id="UP000008909">
    <property type="component" value="Unassembled WGS sequence"/>
</dbReference>
<name>H2KQK2_CLOSI</name>
<evidence type="ECO:0000313" key="1">
    <source>
        <dbReference type="EMBL" id="GAA37276.2"/>
    </source>
</evidence>
<reference key="2">
    <citation type="submission" date="2011-10" db="EMBL/GenBank/DDBJ databases">
        <title>The genome and transcriptome sequence of Clonorchis sinensis provide insights into the carcinogenic liver fluke.</title>
        <authorList>
            <person name="Wang X."/>
            <person name="Huang Y."/>
            <person name="Chen W."/>
            <person name="Liu H."/>
            <person name="Guo L."/>
            <person name="Chen Y."/>
            <person name="Luo F."/>
            <person name="Zhou W."/>
            <person name="Sun J."/>
            <person name="Mao Q."/>
            <person name="Liang P."/>
            <person name="Zhou C."/>
            <person name="Tian Y."/>
            <person name="Men J."/>
            <person name="Lv X."/>
            <person name="Huang L."/>
            <person name="Zhou J."/>
            <person name="Hu Y."/>
            <person name="Li R."/>
            <person name="Zhang F."/>
            <person name="Lei H."/>
            <person name="Li X."/>
            <person name="Hu X."/>
            <person name="Liang C."/>
            <person name="Xu J."/>
            <person name="Wu Z."/>
            <person name="Yu X."/>
        </authorList>
    </citation>
    <scope>NUCLEOTIDE SEQUENCE</scope>
    <source>
        <strain>Henan</strain>
    </source>
</reference>
<dbReference type="EMBL" id="DF143018">
    <property type="protein sequence ID" value="GAA37276.2"/>
    <property type="molecule type" value="Genomic_DNA"/>
</dbReference>
<evidence type="ECO:0000313" key="2">
    <source>
        <dbReference type="Proteomes" id="UP000008909"/>
    </source>
</evidence>
<proteinExistence type="predicted"/>
<dbReference type="AlphaFoldDB" id="H2KQK2"/>
<protein>
    <submittedName>
        <fullName evidence="1">Uncharacterized protein</fullName>
    </submittedName>
</protein>
<keyword evidence="2" id="KW-1185">Reference proteome</keyword>
<reference evidence="1" key="1">
    <citation type="journal article" date="2011" name="Genome Biol.">
        <title>The draft genome of the carcinogenic human liver fluke Clonorchis sinensis.</title>
        <authorList>
            <person name="Wang X."/>
            <person name="Chen W."/>
            <person name="Huang Y."/>
            <person name="Sun J."/>
            <person name="Men J."/>
            <person name="Liu H."/>
            <person name="Luo F."/>
            <person name="Guo L."/>
            <person name="Lv X."/>
            <person name="Deng C."/>
            <person name="Zhou C."/>
            <person name="Fan Y."/>
            <person name="Li X."/>
            <person name="Huang L."/>
            <person name="Hu Y."/>
            <person name="Liang C."/>
            <person name="Hu X."/>
            <person name="Xu J."/>
            <person name="Yu X."/>
        </authorList>
    </citation>
    <scope>NUCLEOTIDE SEQUENCE [LARGE SCALE GENOMIC DNA]</scope>
    <source>
        <strain evidence="1">Henan</strain>
    </source>
</reference>
<sequence length="181" mass="21170">MITNLHYPYSSPKSHYVKFSVRRNQSDRVWKEAFYRKTLQSTKPVESCPTVCKDRASPIKTDLVCFRNLSSKAKLVAPTQTLNRRYFNACDWPELKTVQQLMTCNSFRQTSEFILKVSQFSELNYVPNFHRSHPVYFMGIRVLSNESAIEKHNKNATYIDWWPYLAPSLAERSGDYSVLVI</sequence>
<organism evidence="1 2">
    <name type="scientific">Clonorchis sinensis</name>
    <name type="common">Chinese liver fluke</name>
    <dbReference type="NCBI Taxonomy" id="79923"/>
    <lineage>
        <taxon>Eukaryota</taxon>
        <taxon>Metazoa</taxon>
        <taxon>Spiralia</taxon>
        <taxon>Lophotrochozoa</taxon>
        <taxon>Platyhelminthes</taxon>
        <taxon>Trematoda</taxon>
        <taxon>Digenea</taxon>
        <taxon>Opisthorchiida</taxon>
        <taxon>Opisthorchiata</taxon>
        <taxon>Opisthorchiidae</taxon>
        <taxon>Clonorchis</taxon>
    </lineage>
</organism>
<gene>
    <name evidence="1" type="ORF">CLF_104144</name>
</gene>